<sequence length="191" mass="20969">MVAVYQILNICKATSAGLILVFASVYGLSDLRKALYTGLHLSYLIWWFLHQWAVPGWAETVFGTKVERPENMALMVSIFGVLYALPGWLAFTNPHSMSPITAVVALILCFNGSCLNVGSDFYKTAQKQAGVKKVCTHVYDGRLGPIPPNHLGDWLRYASFALASGTVTGWIVPAIVIGVNCLTYLERGQKK</sequence>
<dbReference type="Proteomes" id="UP001485043">
    <property type="component" value="Unassembled WGS sequence"/>
</dbReference>
<dbReference type="AlphaFoldDB" id="A0AAW1SRC9"/>
<evidence type="ECO:0008006" key="4">
    <source>
        <dbReference type="Google" id="ProtNLM"/>
    </source>
</evidence>
<keyword evidence="1" id="KW-1133">Transmembrane helix</keyword>
<evidence type="ECO:0000313" key="2">
    <source>
        <dbReference type="EMBL" id="KAK9852130.1"/>
    </source>
</evidence>
<keyword evidence="1" id="KW-0472">Membrane</keyword>
<evidence type="ECO:0000256" key="1">
    <source>
        <dbReference type="SAM" id="Phobius"/>
    </source>
</evidence>
<keyword evidence="1" id="KW-0812">Transmembrane</keyword>
<evidence type="ECO:0000313" key="3">
    <source>
        <dbReference type="Proteomes" id="UP001485043"/>
    </source>
</evidence>
<dbReference type="EMBL" id="JALJOV010001204">
    <property type="protein sequence ID" value="KAK9852130.1"/>
    <property type="molecule type" value="Genomic_DNA"/>
</dbReference>
<reference evidence="2 3" key="1">
    <citation type="journal article" date="2024" name="Nat. Commun.">
        <title>Phylogenomics reveals the evolutionary origins of lichenization in chlorophyte algae.</title>
        <authorList>
            <person name="Puginier C."/>
            <person name="Libourel C."/>
            <person name="Otte J."/>
            <person name="Skaloud P."/>
            <person name="Haon M."/>
            <person name="Grisel S."/>
            <person name="Petersen M."/>
            <person name="Berrin J.G."/>
            <person name="Delaux P.M."/>
            <person name="Dal Grande F."/>
            <person name="Keller J."/>
        </authorList>
    </citation>
    <scope>NUCLEOTIDE SEQUENCE [LARGE SCALE GENOMIC DNA]</scope>
    <source>
        <strain evidence="2 3">SAG 2523</strain>
    </source>
</reference>
<feature type="transmembrane region" description="Helical" evidence="1">
    <location>
        <begin position="73"/>
        <end position="91"/>
    </location>
</feature>
<feature type="transmembrane region" description="Helical" evidence="1">
    <location>
        <begin position="6"/>
        <end position="28"/>
    </location>
</feature>
<gene>
    <name evidence="2" type="ORF">WJX84_002142</name>
</gene>
<proteinExistence type="predicted"/>
<comment type="caution">
    <text evidence="2">The sequence shown here is derived from an EMBL/GenBank/DDBJ whole genome shotgun (WGS) entry which is preliminary data.</text>
</comment>
<organism evidence="2 3">
    <name type="scientific">Apatococcus fuscideae</name>
    <dbReference type="NCBI Taxonomy" id="2026836"/>
    <lineage>
        <taxon>Eukaryota</taxon>
        <taxon>Viridiplantae</taxon>
        <taxon>Chlorophyta</taxon>
        <taxon>core chlorophytes</taxon>
        <taxon>Trebouxiophyceae</taxon>
        <taxon>Chlorellales</taxon>
        <taxon>Chlorellaceae</taxon>
        <taxon>Apatococcus</taxon>
    </lineage>
</organism>
<name>A0AAW1SRC9_9CHLO</name>
<accession>A0AAW1SRC9</accession>
<feature type="transmembrane region" description="Helical" evidence="1">
    <location>
        <begin position="157"/>
        <end position="185"/>
    </location>
</feature>
<keyword evidence="3" id="KW-1185">Reference proteome</keyword>
<protein>
    <recommendedName>
        <fullName evidence="4">Steroid 5-alpha reductase C-terminal domain-containing protein</fullName>
    </recommendedName>
</protein>